<dbReference type="SUPFAM" id="SSF158472">
    <property type="entry name" value="HAMP domain-like"/>
    <property type="match status" value="1"/>
</dbReference>
<reference evidence="18 19" key="1">
    <citation type="journal article" date="2014" name="Int. J. Syst. Evol. Microbiol.">
        <title>Complete genome sequence of Corynebacterium casei LMG S-19264T (=DSM 44701T), isolated from a smear-ripened cheese.</title>
        <authorList>
            <consortium name="US DOE Joint Genome Institute (JGI-PGF)"/>
            <person name="Walter F."/>
            <person name="Albersmeier A."/>
            <person name="Kalinowski J."/>
            <person name="Ruckert C."/>
        </authorList>
    </citation>
    <scope>NUCLEOTIDE SEQUENCE [LARGE SCALE GENOMIC DNA]</scope>
    <source>
        <strain evidence="18 19">CGMCC 1.15286</strain>
    </source>
</reference>
<keyword evidence="5" id="KW-0597">Phosphoprotein</keyword>
<dbReference type="PANTHER" id="PTHR43065:SF34">
    <property type="entry name" value="SPORULATION KINASE A"/>
    <property type="match status" value="1"/>
</dbReference>
<sequence>MSIKAKLAWFISLTVTVVLLLNISIYYFNSKLELQSNAEQQMLVIAKQIGQSMETAQQSRRLIENSLGEKLRLAAIAAQNQLDPDIANVSNEQLEVLSKQLGVDDITLWVRTSNDIVAVKSSDPAELNISSKTWGYWYTAFNQLFDLDPVTIKEGQKLSHFWAGPINYATSNPSHINKWGSYYDGTTNYMINPFINADVFMKFEQSSGSEAIASQVLKDNSSILEVTGFNTEFVGKKPIIKIKKGMPIYNLDVRSVIFGNNDYIGRNDNENIMLAKSTGDVVTTRDHINGHEVLKSFVPIVGQSTTVIGITFDLGTIQNTLLRQLSVQALISLGLILFTAAASSFLAAFIIRSLNQILSKVNEIAQGNFGVQVAVTSSDELGLLASRVNTMSHNLQTYTTQLKDATEEIRHTKQYLESFVNHTSDAIHVSDLSGFLIQINKAFETIYGWSEQEALGTKLDNVPEEYREEFQKLLDIVKNGGSITDQETVRYSKEGNPIDVSLTISPIRNESGEIVAIATISRNITARKHTEEVLRRSEKLSVVGQLAAGVAHEVRNPLTTLRGFVQLLQRDEKLSPAYFDIMLSELDRINFIISEFLVVAKPQAIHFQLINIRDTLRDIVMLLDSEANFNNIRLVTYLDEQVPLVMGEVNQLKQVFLNVMKNGIESMPHGGQLTIELRYAPPEGILIRITDQGSGISEPDLSRLCEPFFTRKDEGTGLGLMVSQQIIDNHKGSMNFRSQLNVGTVVEIKLPLPLTATTAIEK</sequence>
<evidence type="ECO:0000256" key="10">
    <source>
        <dbReference type="ARBA" id="ARBA00022969"/>
    </source>
</evidence>
<dbReference type="PROSITE" id="PS50885">
    <property type="entry name" value="HAMP"/>
    <property type="match status" value="1"/>
</dbReference>
<dbReference type="EC" id="2.7.13.3" evidence="3"/>
<evidence type="ECO:0000256" key="13">
    <source>
        <dbReference type="SAM" id="Phobius"/>
    </source>
</evidence>
<keyword evidence="13" id="KW-1133">Transmembrane helix</keyword>
<dbReference type="GO" id="GO:0030435">
    <property type="term" value="P:sporulation resulting in formation of a cellular spore"/>
    <property type="evidence" value="ECO:0007669"/>
    <property type="project" value="UniProtKB-KW"/>
</dbReference>
<dbReference type="Gene3D" id="3.30.450.20">
    <property type="entry name" value="PAS domain"/>
    <property type="match status" value="1"/>
</dbReference>
<keyword evidence="13" id="KW-0812">Transmembrane</keyword>
<evidence type="ECO:0000259" key="17">
    <source>
        <dbReference type="PROSITE" id="PS50885"/>
    </source>
</evidence>
<dbReference type="SMART" id="SM00091">
    <property type="entry name" value="PAS"/>
    <property type="match status" value="1"/>
</dbReference>
<keyword evidence="7" id="KW-0547">Nucleotide-binding</keyword>
<dbReference type="NCBIfam" id="TIGR00229">
    <property type="entry name" value="sensory_box"/>
    <property type="match status" value="1"/>
</dbReference>
<dbReference type="GO" id="GO:0000155">
    <property type="term" value="F:phosphorelay sensor kinase activity"/>
    <property type="evidence" value="ECO:0007669"/>
    <property type="project" value="InterPro"/>
</dbReference>
<dbReference type="GO" id="GO:0005886">
    <property type="term" value="C:plasma membrane"/>
    <property type="evidence" value="ECO:0007669"/>
    <property type="project" value="UniProtKB-SubCell"/>
</dbReference>
<dbReference type="SUPFAM" id="SSF55874">
    <property type="entry name" value="ATPase domain of HSP90 chaperone/DNA topoisomerase II/histidine kinase"/>
    <property type="match status" value="1"/>
</dbReference>
<dbReference type="SMART" id="SM00388">
    <property type="entry name" value="HisKA"/>
    <property type="match status" value="1"/>
</dbReference>
<dbReference type="PROSITE" id="PS50112">
    <property type="entry name" value="PAS"/>
    <property type="match status" value="1"/>
</dbReference>
<feature type="transmembrane region" description="Helical" evidence="13">
    <location>
        <begin position="7"/>
        <end position="28"/>
    </location>
</feature>
<dbReference type="Pfam" id="PF02518">
    <property type="entry name" value="HATPase_c"/>
    <property type="match status" value="1"/>
</dbReference>
<dbReference type="CDD" id="cd00082">
    <property type="entry name" value="HisKA"/>
    <property type="match status" value="1"/>
</dbReference>
<dbReference type="PROSITE" id="PS50113">
    <property type="entry name" value="PAC"/>
    <property type="match status" value="1"/>
</dbReference>
<evidence type="ECO:0000256" key="6">
    <source>
        <dbReference type="ARBA" id="ARBA00022679"/>
    </source>
</evidence>
<evidence type="ECO:0000259" key="16">
    <source>
        <dbReference type="PROSITE" id="PS50113"/>
    </source>
</evidence>
<evidence type="ECO:0000259" key="14">
    <source>
        <dbReference type="PROSITE" id="PS50109"/>
    </source>
</evidence>
<dbReference type="InterPro" id="IPR003661">
    <property type="entry name" value="HisK_dim/P_dom"/>
</dbReference>
<dbReference type="SUPFAM" id="SSF47384">
    <property type="entry name" value="Homodimeric domain of signal transducing histidine kinase"/>
    <property type="match status" value="1"/>
</dbReference>
<dbReference type="InterPro" id="IPR000014">
    <property type="entry name" value="PAS"/>
</dbReference>
<evidence type="ECO:0000256" key="4">
    <source>
        <dbReference type="ARBA" id="ARBA00022475"/>
    </source>
</evidence>
<dbReference type="InterPro" id="IPR005467">
    <property type="entry name" value="His_kinase_dom"/>
</dbReference>
<keyword evidence="12 13" id="KW-0472">Membrane</keyword>
<evidence type="ECO:0000256" key="8">
    <source>
        <dbReference type="ARBA" id="ARBA00022777"/>
    </source>
</evidence>
<dbReference type="Pfam" id="PF00672">
    <property type="entry name" value="HAMP"/>
    <property type="match status" value="1"/>
</dbReference>
<keyword evidence="8" id="KW-0418">Kinase</keyword>
<dbReference type="InterPro" id="IPR013656">
    <property type="entry name" value="PAS_4"/>
</dbReference>
<dbReference type="InterPro" id="IPR004358">
    <property type="entry name" value="Sig_transdc_His_kin-like_C"/>
</dbReference>
<dbReference type="GO" id="GO:0005524">
    <property type="term" value="F:ATP binding"/>
    <property type="evidence" value="ECO:0007669"/>
    <property type="project" value="UniProtKB-KW"/>
</dbReference>
<dbReference type="Proteomes" id="UP000600247">
    <property type="component" value="Unassembled WGS sequence"/>
</dbReference>
<feature type="domain" description="HAMP" evidence="17">
    <location>
        <begin position="348"/>
        <end position="400"/>
    </location>
</feature>
<feature type="domain" description="Histidine kinase" evidence="14">
    <location>
        <begin position="549"/>
        <end position="754"/>
    </location>
</feature>
<evidence type="ECO:0000256" key="9">
    <source>
        <dbReference type="ARBA" id="ARBA00022840"/>
    </source>
</evidence>
<evidence type="ECO:0000313" key="19">
    <source>
        <dbReference type="Proteomes" id="UP000600247"/>
    </source>
</evidence>
<dbReference type="SMART" id="SM00387">
    <property type="entry name" value="HATPase_c"/>
    <property type="match status" value="1"/>
</dbReference>
<evidence type="ECO:0000313" key="18">
    <source>
        <dbReference type="EMBL" id="GGG73514.1"/>
    </source>
</evidence>
<protein>
    <recommendedName>
        <fullName evidence="3">histidine kinase</fullName>
        <ecNumber evidence="3">2.7.13.3</ecNumber>
    </recommendedName>
</protein>
<comment type="catalytic activity">
    <reaction evidence="1">
        <text>ATP + protein L-histidine = ADP + protein N-phospho-L-histidine.</text>
        <dbReference type="EC" id="2.7.13.3"/>
    </reaction>
</comment>
<dbReference type="SMART" id="SM00304">
    <property type="entry name" value="HAMP"/>
    <property type="match status" value="1"/>
</dbReference>
<gene>
    <name evidence="18" type="ORF">GCM10010918_32010</name>
</gene>
<dbReference type="InterPro" id="IPR035965">
    <property type="entry name" value="PAS-like_dom_sf"/>
</dbReference>
<dbReference type="CDD" id="cd00130">
    <property type="entry name" value="PAS"/>
    <property type="match status" value="1"/>
</dbReference>
<name>A0A917M2D9_9BACL</name>
<dbReference type="InterPro" id="IPR036097">
    <property type="entry name" value="HisK_dim/P_sf"/>
</dbReference>
<feature type="domain" description="PAS" evidence="15">
    <location>
        <begin position="412"/>
        <end position="481"/>
    </location>
</feature>
<dbReference type="PANTHER" id="PTHR43065">
    <property type="entry name" value="SENSOR HISTIDINE KINASE"/>
    <property type="match status" value="1"/>
</dbReference>
<feature type="transmembrane region" description="Helical" evidence="13">
    <location>
        <begin position="329"/>
        <end position="351"/>
    </location>
</feature>
<keyword evidence="11" id="KW-0902">Two-component regulatory system</keyword>
<organism evidence="18 19">
    <name type="scientific">Paenibacillus radicis</name>
    <name type="common">ex Gao et al. 2016</name>
    <dbReference type="NCBI Taxonomy" id="1737354"/>
    <lineage>
        <taxon>Bacteria</taxon>
        <taxon>Bacillati</taxon>
        <taxon>Bacillota</taxon>
        <taxon>Bacilli</taxon>
        <taxon>Bacillales</taxon>
        <taxon>Paenibacillaceae</taxon>
        <taxon>Paenibacillus</taxon>
    </lineage>
</organism>
<dbReference type="RefSeq" id="WP_188890179.1">
    <property type="nucleotide sequence ID" value="NZ_BMHY01000005.1"/>
</dbReference>
<evidence type="ECO:0000256" key="3">
    <source>
        <dbReference type="ARBA" id="ARBA00012438"/>
    </source>
</evidence>
<dbReference type="Gene3D" id="1.10.287.130">
    <property type="match status" value="1"/>
</dbReference>
<dbReference type="AlphaFoldDB" id="A0A917M2D9"/>
<proteinExistence type="predicted"/>
<evidence type="ECO:0000256" key="1">
    <source>
        <dbReference type="ARBA" id="ARBA00000085"/>
    </source>
</evidence>
<keyword evidence="6" id="KW-0808">Transferase</keyword>
<keyword evidence="4" id="KW-1003">Cell membrane</keyword>
<dbReference type="InterPro" id="IPR036890">
    <property type="entry name" value="HATPase_C_sf"/>
</dbReference>
<dbReference type="PRINTS" id="PR00344">
    <property type="entry name" value="BCTRLSENSOR"/>
</dbReference>
<dbReference type="EMBL" id="BMHY01000005">
    <property type="protein sequence ID" value="GGG73514.1"/>
    <property type="molecule type" value="Genomic_DNA"/>
</dbReference>
<dbReference type="InterPro" id="IPR003660">
    <property type="entry name" value="HAMP_dom"/>
</dbReference>
<dbReference type="FunFam" id="1.10.287.130:FF:000040">
    <property type="entry name" value="PAS domain-containing sensor histidine kinase"/>
    <property type="match status" value="1"/>
</dbReference>
<dbReference type="SUPFAM" id="SSF55785">
    <property type="entry name" value="PYP-like sensor domain (PAS domain)"/>
    <property type="match status" value="1"/>
</dbReference>
<dbReference type="Pfam" id="PF00512">
    <property type="entry name" value="HisKA"/>
    <property type="match status" value="1"/>
</dbReference>
<dbReference type="Pfam" id="PF08448">
    <property type="entry name" value="PAS_4"/>
    <property type="match status" value="1"/>
</dbReference>
<comment type="caution">
    <text evidence="18">The sequence shown here is derived from an EMBL/GenBank/DDBJ whole genome shotgun (WGS) entry which is preliminary data.</text>
</comment>
<dbReference type="InterPro" id="IPR000700">
    <property type="entry name" value="PAS-assoc_C"/>
</dbReference>
<dbReference type="PROSITE" id="PS50109">
    <property type="entry name" value="HIS_KIN"/>
    <property type="match status" value="1"/>
</dbReference>
<keyword evidence="19" id="KW-1185">Reference proteome</keyword>
<comment type="subcellular location">
    <subcellularLocation>
        <location evidence="2">Cell membrane</location>
        <topology evidence="2">Multi-pass membrane protein</topology>
    </subcellularLocation>
</comment>
<evidence type="ECO:0000256" key="7">
    <source>
        <dbReference type="ARBA" id="ARBA00022741"/>
    </source>
</evidence>
<accession>A0A917M2D9</accession>
<keyword evidence="10" id="KW-0749">Sporulation</keyword>
<dbReference type="Gene3D" id="6.10.340.10">
    <property type="match status" value="1"/>
</dbReference>
<evidence type="ECO:0000256" key="11">
    <source>
        <dbReference type="ARBA" id="ARBA00023012"/>
    </source>
</evidence>
<dbReference type="CDD" id="cd06225">
    <property type="entry name" value="HAMP"/>
    <property type="match status" value="1"/>
</dbReference>
<evidence type="ECO:0000256" key="12">
    <source>
        <dbReference type="ARBA" id="ARBA00023136"/>
    </source>
</evidence>
<feature type="domain" description="PAC" evidence="16">
    <location>
        <begin position="484"/>
        <end position="536"/>
    </location>
</feature>
<evidence type="ECO:0000259" key="15">
    <source>
        <dbReference type="PROSITE" id="PS50112"/>
    </source>
</evidence>
<keyword evidence="9" id="KW-0067">ATP-binding</keyword>
<evidence type="ECO:0000256" key="5">
    <source>
        <dbReference type="ARBA" id="ARBA00022553"/>
    </source>
</evidence>
<dbReference type="InterPro" id="IPR003594">
    <property type="entry name" value="HATPase_dom"/>
</dbReference>
<dbReference type="Gene3D" id="3.30.565.10">
    <property type="entry name" value="Histidine kinase-like ATPase, C-terminal domain"/>
    <property type="match status" value="1"/>
</dbReference>
<evidence type="ECO:0000256" key="2">
    <source>
        <dbReference type="ARBA" id="ARBA00004651"/>
    </source>
</evidence>